<reference evidence="1 2" key="1">
    <citation type="submission" date="2011-11" db="EMBL/GenBank/DDBJ databases">
        <authorList>
            <person name="Weinstock G."/>
            <person name="Sodergren E."/>
            <person name="Clifton S."/>
            <person name="Fulton L."/>
            <person name="Fulton B."/>
            <person name="Courtney L."/>
            <person name="Fronick C."/>
            <person name="Harrison M."/>
            <person name="Strong C."/>
            <person name="Farmer C."/>
            <person name="Delahaunty K."/>
            <person name="Markovic C."/>
            <person name="Hall O."/>
            <person name="Minx P."/>
            <person name="Tomlinson C."/>
            <person name="Mitreva M."/>
            <person name="Hou S."/>
            <person name="Chen J."/>
            <person name="Wollam A."/>
            <person name="Pepin K.H."/>
            <person name="Johnson M."/>
            <person name="Bhonagiri V."/>
            <person name="Zhang X."/>
            <person name="Suruliraj S."/>
            <person name="Warren W."/>
            <person name="Chinwalla A."/>
            <person name="Mardis E.R."/>
            <person name="Wilson R.K."/>
        </authorList>
    </citation>
    <scope>NUCLEOTIDE SEQUENCE [LARGE SCALE GENOMIC DNA]</scope>
    <source>
        <strain evidence="1 2">YIT 11816</strain>
    </source>
</reference>
<protein>
    <submittedName>
        <fullName evidence="1">Uncharacterized protein</fullName>
    </submittedName>
</protein>
<evidence type="ECO:0000313" key="2">
    <source>
        <dbReference type="Proteomes" id="UP000004956"/>
    </source>
</evidence>
<keyword evidence="2" id="KW-1185">Reference proteome</keyword>
<accession>H3KFK9</accession>
<dbReference type="AlphaFoldDB" id="H3KFK9"/>
<sequence length="85" mass="9727">MRLRRSLTEPFAERGGLELSLRLPGLMHAAPCPVLPGRRGFFRLQRHRSSRIRRHLQVIFCVSASSPCFSPERLRNTCDALTPSR</sequence>
<dbReference type="HOGENOM" id="CLU_2511466_0_0_4"/>
<evidence type="ECO:0000313" key="1">
    <source>
        <dbReference type="EMBL" id="EHY31094.1"/>
    </source>
</evidence>
<dbReference type="EMBL" id="AFBQ01000226">
    <property type="protein sequence ID" value="EHY31094.1"/>
    <property type="molecule type" value="Genomic_DNA"/>
</dbReference>
<dbReference type="STRING" id="762967.HMPREF9440_01528"/>
<name>H3KFK9_9BURK</name>
<proteinExistence type="predicted"/>
<gene>
    <name evidence="1" type="ORF">HMPREF9440_01528</name>
</gene>
<organism evidence="1 2">
    <name type="scientific">Sutterella parvirubra YIT 11816</name>
    <dbReference type="NCBI Taxonomy" id="762967"/>
    <lineage>
        <taxon>Bacteria</taxon>
        <taxon>Pseudomonadati</taxon>
        <taxon>Pseudomonadota</taxon>
        <taxon>Betaproteobacteria</taxon>
        <taxon>Burkholderiales</taxon>
        <taxon>Sutterellaceae</taxon>
        <taxon>Sutterella</taxon>
    </lineage>
</organism>
<dbReference type="Proteomes" id="UP000004956">
    <property type="component" value="Unassembled WGS sequence"/>
</dbReference>
<comment type="caution">
    <text evidence="1">The sequence shown here is derived from an EMBL/GenBank/DDBJ whole genome shotgun (WGS) entry which is preliminary data.</text>
</comment>